<dbReference type="Pfam" id="PF08161">
    <property type="entry name" value="RRP12_HEAT"/>
    <property type="match status" value="1"/>
</dbReference>
<accession>U5D9R1</accession>
<evidence type="ECO:0000313" key="3">
    <source>
        <dbReference type="Proteomes" id="UP000017836"/>
    </source>
</evidence>
<dbReference type="PANTHER" id="PTHR48445:SF1">
    <property type="entry name" value="OS02G0782100 PROTEIN"/>
    <property type="match status" value="1"/>
</dbReference>
<proteinExistence type="predicted"/>
<dbReference type="PANTHER" id="PTHR48445">
    <property type="entry name" value="OS02G0782100 PROTEIN"/>
    <property type="match status" value="1"/>
</dbReference>
<dbReference type="AlphaFoldDB" id="U5D9R1"/>
<dbReference type="HOGENOM" id="CLU_1899030_0_0_1"/>
<name>U5D9R1_AMBTC</name>
<protein>
    <recommendedName>
        <fullName evidence="1">RRP12 HEAT domain-containing protein</fullName>
    </recommendedName>
</protein>
<organism evidence="2 3">
    <name type="scientific">Amborella trichopoda</name>
    <dbReference type="NCBI Taxonomy" id="13333"/>
    <lineage>
        <taxon>Eukaryota</taxon>
        <taxon>Viridiplantae</taxon>
        <taxon>Streptophyta</taxon>
        <taxon>Embryophyta</taxon>
        <taxon>Tracheophyta</taxon>
        <taxon>Spermatophyta</taxon>
        <taxon>Magnoliopsida</taxon>
        <taxon>Amborellales</taxon>
        <taxon>Amborellaceae</taxon>
        <taxon>Amborella</taxon>
    </lineage>
</organism>
<evidence type="ECO:0000313" key="2">
    <source>
        <dbReference type="EMBL" id="ERN18162.1"/>
    </source>
</evidence>
<dbReference type="Gramene" id="ERN18162">
    <property type="protein sequence ID" value="ERN18162"/>
    <property type="gene ID" value="AMTR_s00054p00156770"/>
</dbReference>
<keyword evidence="3" id="KW-1185">Reference proteome</keyword>
<dbReference type="EMBL" id="KI392271">
    <property type="protein sequence ID" value="ERN18162.1"/>
    <property type="molecule type" value="Genomic_DNA"/>
</dbReference>
<dbReference type="Proteomes" id="UP000017836">
    <property type="component" value="Unassembled WGS sequence"/>
</dbReference>
<feature type="domain" description="RRP12 HEAT" evidence="1">
    <location>
        <begin position="1"/>
        <end position="124"/>
    </location>
</feature>
<sequence length="134" mass="14910">MGPQNFLSLLALNLHVEDLSLANVWLIPILKQHIVGVRLSFFTSHILGLVTSLKQRAQVLENESRIVASRTAKALVYRLWSLLPAFCNYLANTANSFKGLAKSLNDALYKEPDLHGIICYGLQVCMTPFSMSCC</sequence>
<gene>
    <name evidence="2" type="ORF">AMTR_s00054p00156770</name>
</gene>
<dbReference type="InterPro" id="IPR012978">
    <property type="entry name" value="HEAT_RRP12"/>
</dbReference>
<reference evidence="3" key="1">
    <citation type="journal article" date="2013" name="Science">
        <title>The Amborella genome and the evolution of flowering plants.</title>
        <authorList>
            <consortium name="Amborella Genome Project"/>
        </authorList>
    </citation>
    <scope>NUCLEOTIDE SEQUENCE [LARGE SCALE GENOMIC DNA]</scope>
</reference>
<dbReference type="eggNOG" id="KOG1248">
    <property type="taxonomic scope" value="Eukaryota"/>
</dbReference>
<evidence type="ECO:0000259" key="1">
    <source>
        <dbReference type="Pfam" id="PF08161"/>
    </source>
</evidence>
<dbReference type="STRING" id="13333.U5D9R1"/>